<dbReference type="AlphaFoldDB" id="A0A1W0A3L6"/>
<comment type="caution">
    <text evidence="2">The sequence shown here is derived from an EMBL/GenBank/DDBJ whole genome shotgun (WGS) entry which is preliminary data.</text>
</comment>
<dbReference type="CDD" id="cd14686">
    <property type="entry name" value="bZIP"/>
    <property type="match status" value="1"/>
</dbReference>
<organism evidence="2 3">
    <name type="scientific">Thraustotheca clavata</name>
    <dbReference type="NCBI Taxonomy" id="74557"/>
    <lineage>
        <taxon>Eukaryota</taxon>
        <taxon>Sar</taxon>
        <taxon>Stramenopiles</taxon>
        <taxon>Oomycota</taxon>
        <taxon>Saprolegniomycetes</taxon>
        <taxon>Saprolegniales</taxon>
        <taxon>Achlyaceae</taxon>
        <taxon>Thraustotheca</taxon>
    </lineage>
</organism>
<keyword evidence="3" id="KW-1185">Reference proteome</keyword>
<protein>
    <recommendedName>
        <fullName evidence="4">BZIP domain-containing protein</fullName>
    </recommendedName>
</protein>
<dbReference type="OrthoDB" id="79044at2759"/>
<feature type="compositionally biased region" description="Basic residues" evidence="1">
    <location>
        <begin position="41"/>
        <end position="54"/>
    </location>
</feature>
<evidence type="ECO:0000313" key="3">
    <source>
        <dbReference type="Proteomes" id="UP000243217"/>
    </source>
</evidence>
<feature type="compositionally biased region" description="Low complexity" evidence="1">
    <location>
        <begin position="22"/>
        <end position="33"/>
    </location>
</feature>
<accession>A0A1W0A3L6</accession>
<reference evidence="2 3" key="1">
    <citation type="journal article" date="2014" name="Genome Biol. Evol.">
        <title>The secreted proteins of Achlya hypogyna and Thraustotheca clavata identify the ancestral oomycete secretome and reveal gene acquisitions by horizontal gene transfer.</title>
        <authorList>
            <person name="Misner I."/>
            <person name="Blouin N."/>
            <person name="Leonard G."/>
            <person name="Richards T.A."/>
            <person name="Lane C.E."/>
        </authorList>
    </citation>
    <scope>NUCLEOTIDE SEQUENCE [LARGE SCALE GENOMIC DNA]</scope>
    <source>
        <strain evidence="2 3">ATCC 34112</strain>
    </source>
</reference>
<feature type="region of interest" description="Disordered" evidence="1">
    <location>
        <begin position="1"/>
        <end position="57"/>
    </location>
</feature>
<dbReference type="Proteomes" id="UP000243217">
    <property type="component" value="Unassembled WGS sequence"/>
</dbReference>
<dbReference type="EMBL" id="JNBS01000539">
    <property type="protein sequence ID" value="OQS04857.1"/>
    <property type="molecule type" value="Genomic_DNA"/>
</dbReference>
<gene>
    <name evidence="2" type="ORF">THRCLA_20780</name>
</gene>
<evidence type="ECO:0000313" key="2">
    <source>
        <dbReference type="EMBL" id="OQS04857.1"/>
    </source>
</evidence>
<evidence type="ECO:0008006" key="4">
    <source>
        <dbReference type="Google" id="ProtNLM"/>
    </source>
</evidence>
<evidence type="ECO:0000256" key="1">
    <source>
        <dbReference type="SAM" id="MobiDB-lite"/>
    </source>
</evidence>
<proteinExistence type="predicted"/>
<sequence>MNIAALLSTNDLEEVKMDGDDSTPSNSGSNTPPLKDDEKRNRHRLSNMRHRKRKNMEIDALRRRAKDLEAKRDQLKAASSSVTAMEGPWEELCGIERSKLALARDEHTVLTKSVQHHEDIIKQYYHSNGIDEVPSNSMQ</sequence>
<name>A0A1W0A3L6_9STRA</name>